<dbReference type="InterPro" id="IPR003661">
    <property type="entry name" value="HisK_dim/P_dom"/>
</dbReference>
<dbReference type="RefSeq" id="WP_074706747.1">
    <property type="nucleotide sequence ID" value="NZ_FNRP01000014.1"/>
</dbReference>
<evidence type="ECO:0000256" key="5">
    <source>
        <dbReference type="ARBA" id="ARBA00022741"/>
    </source>
</evidence>
<dbReference type="PROSITE" id="PS00041">
    <property type="entry name" value="HTH_ARAC_FAMILY_1"/>
    <property type="match status" value="1"/>
</dbReference>
<dbReference type="PROSITE" id="PS50110">
    <property type="entry name" value="RESPONSE_REGULATORY"/>
    <property type="match status" value="1"/>
</dbReference>
<dbReference type="Gene3D" id="1.10.287.130">
    <property type="match status" value="1"/>
</dbReference>
<evidence type="ECO:0000256" key="1">
    <source>
        <dbReference type="ARBA" id="ARBA00000085"/>
    </source>
</evidence>
<evidence type="ECO:0000259" key="15">
    <source>
        <dbReference type="PROSITE" id="PS50109"/>
    </source>
</evidence>
<dbReference type="CDD" id="cd00082">
    <property type="entry name" value="HisKA"/>
    <property type="match status" value="1"/>
</dbReference>
<dbReference type="Gene3D" id="1.10.10.60">
    <property type="entry name" value="Homeodomain-like"/>
    <property type="match status" value="1"/>
</dbReference>
<evidence type="ECO:0000256" key="6">
    <source>
        <dbReference type="ARBA" id="ARBA00022777"/>
    </source>
</evidence>
<feature type="domain" description="Response regulatory" evidence="16">
    <location>
        <begin position="1200"/>
        <end position="1315"/>
    </location>
</feature>
<dbReference type="InterPro" id="IPR003594">
    <property type="entry name" value="HATPase_dom"/>
</dbReference>
<evidence type="ECO:0000256" key="10">
    <source>
        <dbReference type="ARBA" id="ARBA00023125"/>
    </source>
</evidence>
<accession>A0A1H4ED35</accession>
<dbReference type="GO" id="GO:0005524">
    <property type="term" value="F:ATP binding"/>
    <property type="evidence" value="ECO:0007669"/>
    <property type="project" value="UniProtKB-KW"/>
</dbReference>
<keyword evidence="10" id="KW-0238">DNA-binding</keyword>
<keyword evidence="8" id="KW-0902">Two-component regulatory system</keyword>
<dbReference type="PANTHER" id="PTHR43547:SF2">
    <property type="entry name" value="HYBRID SIGNAL TRANSDUCTION HISTIDINE KINASE C"/>
    <property type="match status" value="1"/>
</dbReference>
<dbReference type="Pfam" id="PF02518">
    <property type="entry name" value="HATPase_c"/>
    <property type="match status" value="1"/>
</dbReference>
<dbReference type="SMART" id="SM00387">
    <property type="entry name" value="HATPase_c"/>
    <property type="match status" value="1"/>
</dbReference>
<organism evidence="17 19">
    <name type="scientific">Bacteroides xylanisolvens</name>
    <dbReference type="NCBI Taxonomy" id="371601"/>
    <lineage>
        <taxon>Bacteria</taxon>
        <taxon>Pseudomonadati</taxon>
        <taxon>Bacteroidota</taxon>
        <taxon>Bacteroidia</taxon>
        <taxon>Bacteroidales</taxon>
        <taxon>Bacteroidaceae</taxon>
        <taxon>Bacteroides</taxon>
    </lineage>
</organism>
<dbReference type="InterPro" id="IPR011047">
    <property type="entry name" value="Quinoprotein_ADH-like_sf"/>
</dbReference>
<feature type="transmembrane region" description="Helical" evidence="13">
    <location>
        <begin position="890"/>
        <end position="915"/>
    </location>
</feature>
<keyword evidence="13" id="KW-0472">Membrane</keyword>
<dbReference type="SUPFAM" id="SSF46689">
    <property type="entry name" value="Homeodomain-like"/>
    <property type="match status" value="1"/>
</dbReference>
<dbReference type="EMBL" id="FNRP01000014">
    <property type="protein sequence ID" value="SEA82709.1"/>
    <property type="molecule type" value="Genomic_DNA"/>
</dbReference>
<dbReference type="InterPro" id="IPR013783">
    <property type="entry name" value="Ig-like_fold"/>
</dbReference>
<evidence type="ECO:0000256" key="12">
    <source>
        <dbReference type="PROSITE-ProRule" id="PRU00169"/>
    </source>
</evidence>
<keyword evidence="3 12" id="KW-0597">Phosphoprotein</keyword>
<dbReference type="InterPro" id="IPR011123">
    <property type="entry name" value="Y_Y_Y"/>
</dbReference>
<dbReference type="CDD" id="cd17574">
    <property type="entry name" value="REC_OmpR"/>
    <property type="match status" value="1"/>
</dbReference>
<dbReference type="FunFam" id="3.30.565.10:FF:000037">
    <property type="entry name" value="Hybrid sensor histidine kinase/response regulator"/>
    <property type="match status" value="1"/>
</dbReference>
<evidence type="ECO:0000256" key="7">
    <source>
        <dbReference type="ARBA" id="ARBA00022840"/>
    </source>
</evidence>
<dbReference type="InterPro" id="IPR018060">
    <property type="entry name" value="HTH_AraC"/>
</dbReference>
<evidence type="ECO:0000259" key="14">
    <source>
        <dbReference type="PROSITE" id="PS01124"/>
    </source>
</evidence>
<evidence type="ECO:0000256" key="8">
    <source>
        <dbReference type="ARBA" id="ARBA00023012"/>
    </source>
</evidence>
<dbReference type="GO" id="GO:0043565">
    <property type="term" value="F:sequence-specific DNA binding"/>
    <property type="evidence" value="ECO:0007669"/>
    <property type="project" value="InterPro"/>
</dbReference>
<dbReference type="InterPro" id="IPR004358">
    <property type="entry name" value="Sig_transdc_His_kin-like_C"/>
</dbReference>
<evidence type="ECO:0000256" key="3">
    <source>
        <dbReference type="ARBA" id="ARBA00022553"/>
    </source>
</evidence>
<dbReference type="GO" id="GO:0000155">
    <property type="term" value="F:phosphorelay sensor kinase activity"/>
    <property type="evidence" value="ECO:0007669"/>
    <property type="project" value="InterPro"/>
</dbReference>
<evidence type="ECO:0000256" key="11">
    <source>
        <dbReference type="ARBA" id="ARBA00023163"/>
    </source>
</evidence>
<dbReference type="Pfam" id="PF00512">
    <property type="entry name" value="HisKA"/>
    <property type="match status" value="1"/>
</dbReference>
<dbReference type="SMART" id="SM00388">
    <property type="entry name" value="HisKA"/>
    <property type="match status" value="1"/>
</dbReference>
<dbReference type="GO" id="GO:0003700">
    <property type="term" value="F:DNA-binding transcription factor activity"/>
    <property type="evidence" value="ECO:0007669"/>
    <property type="project" value="InterPro"/>
</dbReference>
<sequence length="1458" mass="167309">MKRLHTLFLFLTIAITLIAQPICQVKHFSVSDGLAQGVVMNILQDQKGLIWFSTWNGLNKFDGYTFKTYKTSQESKYAFGSNRMGTISESKYGDIWCPTYDGQACLFDVESEKFIDVLQPIELSTKQTNYVTRIYSLEKGIAWILCENGYAFRVDEQLCKKGEGITLYAPSNHNLKGDQIFNVYQDSEEDEWILTDKGVSIIGKKTLDTDFPFQFITQIKESIYLIAENDKLARYDFHTKKLKFVDIPYPHDKINNVTTIGKDMLALGTDNGLILYSIPQNSFQQIDIRTATQTSNFVESVYQDCQGEIWIFSKDPGIVRLNLATNEKEHLFTPKDEIIKHGRKSRKLIFEDNANNLWLLPTEGNFCYYDRKEKTLKPLLTDINNPKSIFSPLVRYYTLDNQGNCWFATARGVEKLCFFPQSYQFNLTDYEAETRAFLQDSHNRLWTASKSNYIQIFAPDGSLVGYLSKQGNITKEKQAFFNGVYSILEDKEGNIWLGTKDIGLFQLKSTGVSPKIGVNQKARENHYSIHHFEHQPNDPYSLSSNSIYTIFQDSRNNIWVGCYGGGLNLLTQTKDGKTSFIHSNNELRNYPIAYGMKVRNITEAPGGVILVGTTNGLLTFSNNFERLEEIKFYRNIRRPGDKNSLNANDIMHIYTDKNKTTYVISFTGGVNKVISPNLLSENIQFKNYDKNDGLASDLALSMIEDAQNQLWVVSEIALSKFNPVKETFENYELSSIYQEFNFSEALPIINARNQIVLGTDKGFLEVSPEKMRKSGYVPPIVFTGLKIQGHSTAHSIDDLEELELEPSQRNVTFQFAALDYVNPKGILYAYRLQGLEDEWNEADNNRSASYINLPAGKYQLQIKSTNSEGVWVDNVRTLQIHVLPTFWETYWAWLLYFILFILFTASIVYVLFYIYRLRHRVDMEQQLANIKLRFFTDISHELRTPLTLISSPVTEVLENEPLSPSAREHLTLVHQNTERMLRLMNQILDFRKIQNQKMKLLIEETDLIPLLQKVMSSFKSIAEEKNINYQLTSTIQSVYSWVDRDKFEKIFFNLLSNAFKYTPADKSITVNMTTKEKTIEIEVADEGIGIAVEKQHSLFQRFESLVKQNILQPSSGIGLSLVKEMVEMHHGTITVDSQPGVGSRFTVSLPLQREVFEEDVQVEFILNDSQSSTPHPVDSMKAPEEMEEKEELENNSDGFSILVVEDNEELKAFLKNILSENYTVITASNGEEGLQHAVDDLPDLIISDVMMPVMDGLEMIRQIKENNNICHIPIIVLSAKASLDDRIAGLEQGIDDYITKPFSATYLKTRIASLLRQRKALQEIYMNRLMEGKTASSPDLLTPSQPQITPYDEQFMEKVMAYMEEQMDNAELTIDQFAEQLMLSRTIFYRKLKSIVGLTPVDFIREIRIKRAVQLIDSDEYNFSQVAYMTGFNDPKYFSKCFKKVIGITPSEYKERKK</sequence>
<keyword evidence="11" id="KW-0804">Transcription</keyword>
<dbReference type="FunFam" id="3.40.50.2300:FF:000138">
    <property type="entry name" value="Two-component system sensor histidine kinase/response regulator"/>
    <property type="match status" value="1"/>
</dbReference>
<dbReference type="Pfam" id="PF07495">
    <property type="entry name" value="Y_Y_Y"/>
    <property type="match status" value="1"/>
</dbReference>
<keyword evidence="13" id="KW-0812">Transmembrane</keyword>
<dbReference type="InterPro" id="IPR009057">
    <property type="entry name" value="Homeodomain-like_sf"/>
</dbReference>
<dbReference type="Pfam" id="PF00072">
    <property type="entry name" value="Response_reg"/>
    <property type="match status" value="1"/>
</dbReference>
<dbReference type="PANTHER" id="PTHR43547">
    <property type="entry name" value="TWO-COMPONENT HISTIDINE KINASE"/>
    <property type="match status" value="1"/>
</dbReference>
<dbReference type="SUPFAM" id="SSF50998">
    <property type="entry name" value="Quinoprotein alcohol dehydrogenase-like"/>
    <property type="match status" value="1"/>
</dbReference>
<dbReference type="Gene3D" id="2.60.40.10">
    <property type="entry name" value="Immunoglobulins"/>
    <property type="match status" value="1"/>
</dbReference>
<gene>
    <name evidence="17" type="ORF">SAMN04487924_11496</name>
    <name evidence="18" type="ORF">SAMN05216250_10352</name>
</gene>
<feature type="domain" description="HTH araC/xylS-type" evidence="14">
    <location>
        <begin position="1357"/>
        <end position="1456"/>
    </location>
</feature>
<dbReference type="Gene3D" id="3.30.565.10">
    <property type="entry name" value="Histidine kinase-like ATPase, C-terminal domain"/>
    <property type="match status" value="1"/>
</dbReference>
<keyword evidence="5" id="KW-0547">Nucleotide-binding</keyword>
<dbReference type="Gene3D" id="2.130.10.10">
    <property type="entry name" value="YVTN repeat-like/Quinoprotein amine dehydrogenase"/>
    <property type="match status" value="4"/>
</dbReference>
<name>A0A1H4ED35_9BACE</name>
<dbReference type="SMART" id="SM00342">
    <property type="entry name" value="HTH_ARAC"/>
    <property type="match status" value="1"/>
</dbReference>
<dbReference type="PRINTS" id="PR00344">
    <property type="entry name" value="BCTRLSENSOR"/>
</dbReference>
<evidence type="ECO:0000313" key="19">
    <source>
        <dbReference type="Proteomes" id="UP000183040"/>
    </source>
</evidence>
<dbReference type="InterPro" id="IPR036097">
    <property type="entry name" value="HisK_dim/P_sf"/>
</dbReference>
<keyword evidence="9" id="KW-0805">Transcription regulation</keyword>
<dbReference type="EMBL" id="FOUM01000003">
    <property type="protein sequence ID" value="SFM31787.1"/>
    <property type="molecule type" value="Genomic_DNA"/>
</dbReference>
<proteinExistence type="predicted"/>
<evidence type="ECO:0000313" key="18">
    <source>
        <dbReference type="EMBL" id="SFM31787.1"/>
    </source>
</evidence>
<dbReference type="PROSITE" id="PS50109">
    <property type="entry name" value="HIS_KIN"/>
    <property type="match status" value="1"/>
</dbReference>
<dbReference type="EC" id="2.7.13.3" evidence="2"/>
<dbReference type="Pfam" id="PF12833">
    <property type="entry name" value="HTH_18"/>
    <property type="match status" value="1"/>
</dbReference>
<evidence type="ECO:0000256" key="13">
    <source>
        <dbReference type="SAM" id="Phobius"/>
    </source>
</evidence>
<dbReference type="FunFam" id="1.10.287.130:FF:000045">
    <property type="entry name" value="Two-component system sensor histidine kinase/response regulator"/>
    <property type="match status" value="1"/>
</dbReference>
<evidence type="ECO:0000313" key="17">
    <source>
        <dbReference type="EMBL" id="SEA82709.1"/>
    </source>
</evidence>
<dbReference type="Pfam" id="PF07494">
    <property type="entry name" value="Reg_prop"/>
    <property type="match status" value="2"/>
</dbReference>
<dbReference type="InterPro" id="IPR005467">
    <property type="entry name" value="His_kinase_dom"/>
</dbReference>
<evidence type="ECO:0000259" key="16">
    <source>
        <dbReference type="PROSITE" id="PS50110"/>
    </source>
</evidence>
<dbReference type="SUPFAM" id="SSF55874">
    <property type="entry name" value="ATPase domain of HSP90 chaperone/DNA topoisomerase II/histidine kinase"/>
    <property type="match status" value="1"/>
</dbReference>
<dbReference type="InterPro" id="IPR018062">
    <property type="entry name" value="HTH_AraC-typ_CS"/>
</dbReference>
<dbReference type="SUPFAM" id="SSF47384">
    <property type="entry name" value="Homodimeric domain of signal transducing histidine kinase"/>
    <property type="match status" value="1"/>
</dbReference>
<reference evidence="19 20" key="1">
    <citation type="submission" date="2016-10" db="EMBL/GenBank/DDBJ databases">
        <authorList>
            <person name="de Groot N.N."/>
        </authorList>
    </citation>
    <scope>NUCLEOTIDE SEQUENCE [LARGE SCALE GENOMIC DNA]</scope>
    <source>
        <strain evidence="18 20">NLAE-zl-C202</strain>
        <strain evidence="17 19">NLAE-zl-G339</strain>
    </source>
</reference>
<keyword evidence="6" id="KW-0418">Kinase</keyword>
<feature type="domain" description="Histidine kinase" evidence="15">
    <location>
        <begin position="937"/>
        <end position="1153"/>
    </location>
</feature>
<dbReference type="SMART" id="SM00448">
    <property type="entry name" value="REC"/>
    <property type="match status" value="1"/>
</dbReference>
<keyword evidence="7" id="KW-0067">ATP-binding</keyword>
<dbReference type="SUPFAM" id="SSF63829">
    <property type="entry name" value="Calcium-dependent phosphotriesterase"/>
    <property type="match status" value="1"/>
</dbReference>
<dbReference type="SUPFAM" id="SSF52172">
    <property type="entry name" value="CheY-like"/>
    <property type="match status" value="1"/>
</dbReference>
<dbReference type="InterPro" id="IPR036890">
    <property type="entry name" value="HATPase_C_sf"/>
</dbReference>
<protein>
    <recommendedName>
        <fullName evidence="2">histidine kinase</fullName>
        <ecNumber evidence="2">2.7.13.3</ecNumber>
    </recommendedName>
</protein>
<keyword evidence="4" id="KW-0808">Transferase</keyword>
<dbReference type="Gene3D" id="3.40.50.2300">
    <property type="match status" value="1"/>
</dbReference>
<keyword evidence="13" id="KW-1133">Transmembrane helix</keyword>
<dbReference type="InterPro" id="IPR011110">
    <property type="entry name" value="Reg_prop"/>
</dbReference>
<evidence type="ECO:0000256" key="2">
    <source>
        <dbReference type="ARBA" id="ARBA00012438"/>
    </source>
</evidence>
<dbReference type="Proteomes" id="UP000183766">
    <property type="component" value="Unassembled WGS sequence"/>
</dbReference>
<dbReference type="InterPro" id="IPR001789">
    <property type="entry name" value="Sig_transdc_resp-reg_receiver"/>
</dbReference>
<dbReference type="InterPro" id="IPR015943">
    <property type="entry name" value="WD40/YVTN_repeat-like_dom_sf"/>
</dbReference>
<dbReference type="Proteomes" id="UP000183040">
    <property type="component" value="Unassembled WGS sequence"/>
</dbReference>
<evidence type="ECO:0000256" key="4">
    <source>
        <dbReference type="ARBA" id="ARBA00022679"/>
    </source>
</evidence>
<evidence type="ECO:0000256" key="9">
    <source>
        <dbReference type="ARBA" id="ARBA00023015"/>
    </source>
</evidence>
<comment type="catalytic activity">
    <reaction evidence="1">
        <text>ATP + protein L-histidine = ADP + protein N-phospho-L-histidine.</text>
        <dbReference type="EC" id="2.7.13.3"/>
    </reaction>
</comment>
<evidence type="ECO:0000313" key="20">
    <source>
        <dbReference type="Proteomes" id="UP000183766"/>
    </source>
</evidence>
<dbReference type="InterPro" id="IPR011006">
    <property type="entry name" value="CheY-like_superfamily"/>
</dbReference>
<dbReference type="FunFam" id="2.60.40.10:FF:000791">
    <property type="entry name" value="Two-component system sensor histidine kinase/response regulator"/>
    <property type="match status" value="1"/>
</dbReference>
<feature type="modified residue" description="4-aspartylphosphate" evidence="12">
    <location>
        <position position="1248"/>
    </location>
</feature>
<dbReference type="PROSITE" id="PS01124">
    <property type="entry name" value="HTH_ARAC_FAMILY_2"/>
    <property type="match status" value="1"/>
</dbReference>